<evidence type="ECO:0000313" key="1">
    <source>
        <dbReference type="EMBL" id="AZA81769.1"/>
    </source>
</evidence>
<name>A0A3G6RUQ6_CHRLC</name>
<dbReference type="AlphaFoldDB" id="A0A3G6RUQ6"/>
<gene>
    <name evidence="2" type="ORF">C1637_04115</name>
    <name evidence="1" type="ORF">EG342_07510</name>
</gene>
<dbReference type="Proteomes" id="UP000236262">
    <property type="component" value="Unassembled WGS sequence"/>
</dbReference>
<sequence length="165" mass="19813">MIKILILFSLIYSSIMYSQNSEFIYARRVCDNFKLIEERLYSSKTGIYKEINYDRNTFHDTTNINKEIFEAYIPLELDQKKSIYSLLNSTKLKENTLIYGSLEKSDYIEISLFFYENAKLINNSSKYLNRKNKTEDFETLLSLVLNFIQSSEQYNKTFYWHNEKK</sequence>
<dbReference type="Proteomes" id="UP000279972">
    <property type="component" value="Chromosome"/>
</dbReference>
<reference evidence="2 3" key="1">
    <citation type="submission" date="2018-01" db="EMBL/GenBank/DDBJ databases">
        <title>Draft genome sequences of Chryseobacterium lactis NCTC11390, Chryseobacterium oncorhynchi 701B-08, and Chryseobacterium viscerum 687B-08.</title>
        <authorList>
            <person name="Jeong J.-J."/>
            <person name="Lee Y.J."/>
            <person name="Park B."/>
            <person name="Choi I.-G."/>
            <person name="Kim K.D."/>
        </authorList>
    </citation>
    <scope>NUCLEOTIDE SEQUENCE [LARGE SCALE GENOMIC DNA]</scope>
    <source>
        <strain evidence="2 3">NCTC11390</strain>
    </source>
</reference>
<evidence type="ECO:0000313" key="2">
    <source>
        <dbReference type="EMBL" id="PNW15618.1"/>
    </source>
</evidence>
<accession>A0A3G6RUQ6</accession>
<evidence type="ECO:0000313" key="3">
    <source>
        <dbReference type="Proteomes" id="UP000236262"/>
    </source>
</evidence>
<proteinExistence type="predicted"/>
<organism evidence="2 3">
    <name type="scientific">Chryseobacterium lactis</name>
    <dbReference type="NCBI Taxonomy" id="1241981"/>
    <lineage>
        <taxon>Bacteria</taxon>
        <taxon>Pseudomonadati</taxon>
        <taxon>Bacteroidota</taxon>
        <taxon>Flavobacteriia</taxon>
        <taxon>Flavobacteriales</taxon>
        <taxon>Weeksellaceae</taxon>
        <taxon>Chryseobacterium group</taxon>
        <taxon>Chryseobacterium</taxon>
    </lineage>
</organism>
<dbReference type="RefSeq" id="WP_103289116.1">
    <property type="nucleotide sequence ID" value="NZ_CP033924.1"/>
</dbReference>
<dbReference type="KEGG" id="clac:EG342_07510"/>
<keyword evidence="4" id="KW-1185">Reference proteome</keyword>
<dbReference type="OrthoDB" id="5166556at2"/>
<protein>
    <submittedName>
        <fullName evidence="2">Uncharacterized protein</fullName>
    </submittedName>
</protein>
<dbReference type="EMBL" id="CP033924">
    <property type="protein sequence ID" value="AZA81769.1"/>
    <property type="molecule type" value="Genomic_DNA"/>
</dbReference>
<evidence type="ECO:0000313" key="4">
    <source>
        <dbReference type="Proteomes" id="UP000279972"/>
    </source>
</evidence>
<dbReference type="EMBL" id="PPEH01000001">
    <property type="protein sequence ID" value="PNW15618.1"/>
    <property type="molecule type" value="Genomic_DNA"/>
</dbReference>
<reference evidence="1 4" key="2">
    <citation type="submission" date="2018-11" db="EMBL/GenBank/DDBJ databases">
        <title>Proposal to divide the Flavobacteriaceae and reorganize its genera based on Amino Acid Identity values calculated from whole genome sequences.</title>
        <authorList>
            <person name="Nicholson A.C."/>
            <person name="Gulvik C.A."/>
            <person name="Whitney A.M."/>
            <person name="Humrighouse B.W."/>
            <person name="Bell M."/>
            <person name="Holmes B."/>
            <person name="Steigerwalt A.G."/>
            <person name="Villarma A."/>
            <person name="Sheth M."/>
            <person name="Batra D."/>
            <person name="Pryor J."/>
            <person name="Bernardet J.-F."/>
            <person name="Hugo C."/>
            <person name="Kampfer P."/>
            <person name="Newman J."/>
            <person name="McQuiston J.R."/>
        </authorList>
    </citation>
    <scope>NUCLEOTIDE SEQUENCE [LARGE SCALE GENOMIC DNA]</scope>
    <source>
        <strain evidence="1 4">KC_1864</strain>
    </source>
</reference>